<keyword evidence="8 9" id="KW-0472">Membrane</keyword>
<evidence type="ECO:0000313" key="11">
    <source>
        <dbReference type="EMBL" id="KGN38361.1"/>
    </source>
</evidence>
<keyword evidence="2" id="KW-1003">Cell membrane</keyword>
<evidence type="ECO:0000313" key="12">
    <source>
        <dbReference type="Proteomes" id="UP000030011"/>
    </source>
</evidence>
<comment type="caution">
    <text evidence="11">The sequence shown here is derived from an EMBL/GenBank/DDBJ whole genome shotgun (WGS) entry which is preliminary data.</text>
</comment>
<evidence type="ECO:0000256" key="3">
    <source>
        <dbReference type="ARBA" id="ARBA00022679"/>
    </source>
</evidence>
<dbReference type="InterPro" id="IPR036890">
    <property type="entry name" value="HATPase_C_sf"/>
</dbReference>
<keyword evidence="5" id="KW-0418">Kinase</keyword>
<sequence length="383" mass="40875">MSIPLRRLTQVVLLARLVALATGLVVVTGTKITLPMTLGFLVVGLTSFYGLMHTTLLGLVRRHPILAMLDALLLSAIVALNGIDSPLLLAALTTALLLGLWLEPLSGAIVMVCLVSLYIGAALVGPDAGTQAFTSWVTIPFVYVTLWLLGLTMRTSLDAEAKAQETLRDAVVTAAATEERTRLARELHDSLAKSLQGIALTATALPLQVERQPERAVESASAIREMATTAVHDVRGVMGDLRSRTSEGTLGEASTQVVLGWATRTGRSPQLEIADVDTPDEATRYELLAVLEEALDNTHRHAGPCLVTVRLREEGTHLELTVRDTGTGFDPDQLALAQAAGHGGVRGMHERLARVGGWATIDSEPGRGTTLTCTVPLLSRVER</sequence>
<keyword evidence="3" id="KW-0808">Transferase</keyword>
<evidence type="ECO:0000259" key="10">
    <source>
        <dbReference type="SMART" id="SM00387"/>
    </source>
</evidence>
<proteinExistence type="predicted"/>
<dbReference type="EMBL" id="AVPK01000003">
    <property type="protein sequence ID" value="KGN38361.1"/>
    <property type="molecule type" value="Genomic_DNA"/>
</dbReference>
<dbReference type="RefSeq" id="WP_035903910.1">
    <property type="nucleotide sequence ID" value="NZ_AVPK01000003.1"/>
</dbReference>
<evidence type="ECO:0000256" key="8">
    <source>
        <dbReference type="ARBA" id="ARBA00023136"/>
    </source>
</evidence>
<dbReference type="Proteomes" id="UP000030011">
    <property type="component" value="Unassembled WGS sequence"/>
</dbReference>
<evidence type="ECO:0000256" key="6">
    <source>
        <dbReference type="ARBA" id="ARBA00022989"/>
    </source>
</evidence>
<reference evidence="11 12" key="1">
    <citation type="submission" date="2013-08" db="EMBL/GenBank/DDBJ databases">
        <title>The genome sequence of Knoellia subterranea.</title>
        <authorList>
            <person name="Zhu W."/>
            <person name="Wang G."/>
        </authorList>
    </citation>
    <scope>NUCLEOTIDE SEQUENCE [LARGE SCALE GENOMIC DNA]</scope>
    <source>
        <strain evidence="11 12">KCTC 19937</strain>
    </source>
</reference>
<name>A0A0A0JRX5_9MICO</name>
<dbReference type="GO" id="GO:0005886">
    <property type="term" value="C:plasma membrane"/>
    <property type="evidence" value="ECO:0007669"/>
    <property type="project" value="UniProtKB-SubCell"/>
</dbReference>
<evidence type="ECO:0000256" key="5">
    <source>
        <dbReference type="ARBA" id="ARBA00022777"/>
    </source>
</evidence>
<dbReference type="Gene3D" id="1.20.5.1930">
    <property type="match status" value="1"/>
</dbReference>
<dbReference type="CDD" id="cd16917">
    <property type="entry name" value="HATPase_UhpB-NarQ-NarX-like"/>
    <property type="match status" value="1"/>
</dbReference>
<dbReference type="SUPFAM" id="SSF55874">
    <property type="entry name" value="ATPase domain of HSP90 chaperone/DNA topoisomerase II/histidine kinase"/>
    <property type="match status" value="1"/>
</dbReference>
<feature type="transmembrane region" description="Helical" evidence="9">
    <location>
        <begin position="133"/>
        <end position="153"/>
    </location>
</feature>
<evidence type="ECO:0000256" key="7">
    <source>
        <dbReference type="ARBA" id="ARBA00023012"/>
    </source>
</evidence>
<dbReference type="Pfam" id="PF02518">
    <property type="entry name" value="HATPase_c"/>
    <property type="match status" value="1"/>
</dbReference>
<protein>
    <recommendedName>
        <fullName evidence="10">Histidine kinase/HSP90-like ATPase domain-containing protein</fullName>
    </recommendedName>
</protein>
<keyword evidence="12" id="KW-1185">Reference proteome</keyword>
<feature type="transmembrane region" description="Helical" evidence="9">
    <location>
        <begin position="72"/>
        <end position="102"/>
    </location>
</feature>
<dbReference type="InterPro" id="IPR050482">
    <property type="entry name" value="Sensor_HK_TwoCompSys"/>
</dbReference>
<dbReference type="SMART" id="SM00387">
    <property type="entry name" value="HATPase_c"/>
    <property type="match status" value="1"/>
</dbReference>
<dbReference type="eggNOG" id="COG4585">
    <property type="taxonomic scope" value="Bacteria"/>
</dbReference>
<dbReference type="AlphaFoldDB" id="A0A0A0JRX5"/>
<dbReference type="GO" id="GO:0046983">
    <property type="term" value="F:protein dimerization activity"/>
    <property type="evidence" value="ECO:0007669"/>
    <property type="project" value="InterPro"/>
</dbReference>
<dbReference type="InterPro" id="IPR011712">
    <property type="entry name" value="Sig_transdc_His_kin_sub3_dim/P"/>
</dbReference>
<keyword evidence="7" id="KW-0902">Two-component regulatory system</keyword>
<feature type="transmembrane region" description="Helical" evidence="9">
    <location>
        <begin position="12"/>
        <end position="32"/>
    </location>
</feature>
<dbReference type="STRING" id="1385521.N803_11325"/>
<organism evidence="11 12">
    <name type="scientific">Knoellia subterranea KCTC 19937</name>
    <dbReference type="NCBI Taxonomy" id="1385521"/>
    <lineage>
        <taxon>Bacteria</taxon>
        <taxon>Bacillati</taxon>
        <taxon>Actinomycetota</taxon>
        <taxon>Actinomycetes</taxon>
        <taxon>Micrococcales</taxon>
        <taxon>Intrasporangiaceae</taxon>
        <taxon>Knoellia</taxon>
    </lineage>
</organism>
<keyword evidence="4 9" id="KW-0812">Transmembrane</keyword>
<evidence type="ECO:0000256" key="1">
    <source>
        <dbReference type="ARBA" id="ARBA00004651"/>
    </source>
</evidence>
<evidence type="ECO:0000256" key="2">
    <source>
        <dbReference type="ARBA" id="ARBA00022475"/>
    </source>
</evidence>
<feature type="domain" description="Histidine kinase/HSP90-like ATPase" evidence="10">
    <location>
        <begin position="282"/>
        <end position="379"/>
    </location>
</feature>
<dbReference type="InterPro" id="IPR003594">
    <property type="entry name" value="HATPase_dom"/>
</dbReference>
<dbReference type="GO" id="GO:0000155">
    <property type="term" value="F:phosphorelay sensor kinase activity"/>
    <property type="evidence" value="ECO:0007669"/>
    <property type="project" value="InterPro"/>
</dbReference>
<accession>A0A0A0JRX5</accession>
<comment type="subcellular location">
    <subcellularLocation>
        <location evidence="1">Cell membrane</location>
        <topology evidence="1">Multi-pass membrane protein</topology>
    </subcellularLocation>
</comment>
<dbReference type="Pfam" id="PF07730">
    <property type="entry name" value="HisKA_3"/>
    <property type="match status" value="1"/>
</dbReference>
<dbReference type="PANTHER" id="PTHR24421:SF37">
    <property type="entry name" value="SENSOR HISTIDINE KINASE NARS"/>
    <property type="match status" value="1"/>
</dbReference>
<evidence type="ECO:0000256" key="9">
    <source>
        <dbReference type="SAM" id="Phobius"/>
    </source>
</evidence>
<keyword evidence="6 9" id="KW-1133">Transmembrane helix</keyword>
<dbReference type="Gene3D" id="3.30.565.10">
    <property type="entry name" value="Histidine kinase-like ATPase, C-terminal domain"/>
    <property type="match status" value="1"/>
</dbReference>
<feature type="transmembrane region" description="Helical" evidence="9">
    <location>
        <begin position="38"/>
        <end position="60"/>
    </location>
</feature>
<gene>
    <name evidence="11" type="ORF">N803_11325</name>
</gene>
<dbReference type="PANTHER" id="PTHR24421">
    <property type="entry name" value="NITRATE/NITRITE SENSOR PROTEIN NARX-RELATED"/>
    <property type="match status" value="1"/>
</dbReference>
<evidence type="ECO:0000256" key="4">
    <source>
        <dbReference type="ARBA" id="ARBA00022692"/>
    </source>
</evidence>
<feature type="transmembrane region" description="Helical" evidence="9">
    <location>
        <begin position="108"/>
        <end position="126"/>
    </location>
</feature>